<keyword evidence="2" id="KW-1185">Reference proteome</keyword>
<dbReference type="AlphaFoldDB" id="A0A1C7NVG9"/>
<reference evidence="1 2" key="1">
    <citation type="journal article" date="2016" name="Syst. Appl. Microbiol.">
        <title>Pararhizobium polonicum sp. nov. isolated from tumors on stone fruit rootstocks.</title>
        <authorList>
            <person name="Pulawska J."/>
            <person name="Kuzmanovic N."/>
            <person name="Willems A."/>
            <person name="Pothier J.F."/>
        </authorList>
    </citation>
    <scope>NUCLEOTIDE SEQUENCE [LARGE SCALE GENOMIC DNA]</scope>
    <source>
        <strain evidence="1 2">F5.1</strain>
    </source>
</reference>
<gene>
    <name evidence="1" type="ORF">ADU59_25190</name>
</gene>
<organism evidence="1 2">
    <name type="scientific">Pararhizobium polonicum</name>
    <dbReference type="NCBI Taxonomy" id="1612624"/>
    <lineage>
        <taxon>Bacteria</taxon>
        <taxon>Pseudomonadati</taxon>
        <taxon>Pseudomonadota</taxon>
        <taxon>Alphaproteobacteria</taxon>
        <taxon>Hyphomicrobiales</taxon>
        <taxon>Rhizobiaceae</taxon>
        <taxon>Rhizobium/Agrobacterium group</taxon>
        <taxon>Pararhizobium</taxon>
    </lineage>
</organism>
<evidence type="ECO:0000313" key="1">
    <source>
        <dbReference type="EMBL" id="OBZ92686.1"/>
    </source>
</evidence>
<dbReference type="Proteomes" id="UP000093111">
    <property type="component" value="Unassembled WGS sequence"/>
</dbReference>
<dbReference type="STRING" id="1612624.ADU59_25190"/>
<comment type="caution">
    <text evidence="1">The sequence shown here is derived from an EMBL/GenBank/DDBJ whole genome shotgun (WGS) entry which is preliminary data.</text>
</comment>
<dbReference type="EMBL" id="LGLV01000018">
    <property type="protein sequence ID" value="OBZ92686.1"/>
    <property type="molecule type" value="Genomic_DNA"/>
</dbReference>
<proteinExistence type="predicted"/>
<name>A0A1C7NVG9_9HYPH</name>
<sequence length="60" mass="6885">MILLLLVRHEATLPPQGGLRGGRVETMMVIRFGLMRPKRSLMRFARLSSQILIDQSNECF</sequence>
<protein>
    <submittedName>
        <fullName evidence="1">Uncharacterized protein</fullName>
    </submittedName>
</protein>
<evidence type="ECO:0000313" key="2">
    <source>
        <dbReference type="Proteomes" id="UP000093111"/>
    </source>
</evidence>
<accession>A0A1C7NVG9</accession>